<evidence type="ECO:0000256" key="1">
    <source>
        <dbReference type="ARBA" id="ARBA00022737"/>
    </source>
</evidence>
<dbReference type="PROSITE" id="PS51294">
    <property type="entry name" value="HTH_MYB"/>
    <property type="match status" value="2"/>
</dbReference>
<dbReference type="PROSITE" id="PS50090">
    <property type="entry name" value="MYB_LIKE"/>
    <property type="match status" value="1"/>
</dbReference>
<comment type="caution">
    <text evidence="8">The sequence shown here is derived from an EMBL/GenBank/DDBJ whole genome shotgun (WGS) entry which is preliminary data.</text>
</comment>
<dbReference type="SMART" id="SM00717">
    <property type="entry name" value="SANT"/>
    <property type="match status" value="1"/>
</dbReference>
<evidence type="ECO:0000256" key="2">
    <source>
        <dbReference type="ARBA" id="ARBA00023015"/>
    </source>
</evidence>
<dbReference type="Gene3D" id="1.10.10.60">
    <property type="entry name" value="Homeodomain-like"/>
    <property type="match status" value="2"/>
</dbReference>
<feature type="compositionally biased region" description="Basic and acidic residues" evidence="5">
    <location>
        <begin position="197"/>
        <end position="207"/>
    </location>
</feature>
<sequence length="306" mass="32714">AARSYAAGREVCLPGCASPAVTHLFEQGQLLALSSSLPNLISLPNGRSEEGDGEVSLLRQGQREEGSVVAGGRLGAEELRGEAFCNGFFPKLTSTFHSIPSASSPNALWPLSPGLKRCGKSCRLRWLNYLRLDIKRGGFTEGEDDIKISTFRLGIHLRWSVIASHLPGRTDNEVKNHWNTKLKKKLLMVECQADATRSNRPEAEDRRGRRSPSPLSSACDGGSSPSATLSSAADSGSSLSEPGSFQAPAEPLKPPPASLEAASSFLFADYDDSDATWFCGAEFDASLADLGMQTVDIFPLDMASPA</sequence>
<reference evidence="8" key="1">
    <citation type="submission" date="2017-07" db="EMBL/GenBank/DDBJ databases">
        <title>Taro Niue Genome Assembly and Annotation.</title>
        <authorList>
            <person name="Atibalentja N."/>
            <person name="Keating K."/>
            <person name="Fields C.J."/>
        </authorList>
    </citation>
    <scope>NUCLEOTIDE SEQUENCE</scope>
    <source>
        <strain evidence="8">Niue_2</strain>
        <tissue evidence="8">Leaf</tissue>
    </source>
</reference>
<protein>
    <recommendedName>
        <fullName evidence="10">Transcription factor</fullName>
    </recommendedName>
</protein>
<dbReference type="SUPFAM" id="SSF46689">
    <property type="entry name" value="Homeodomain-like"/>
    <property type="match status" value="1"/>
</dbReference>
<evidence type="ECO:0008006" key="10">
    <source>
        <dbReference type="Google" id="ProtNLM"/>
    </source>
</evidence>
<keyword evidence="2" id="KW-0805">Transcription regulation</keyword>
<keyword evidence="1" id="KW-0677">Repeat</keyword>
<dbReference type="InterPro" id="IPR009057">
    <property type="entry name" value="Homeodomain-like_sf"/>
</dbReference>
<feature type="non-terminal residue" evidence="8">
    <location>
        <position position="1"/>
    </location>
</feature>
<dbReference type="Proteomes" id="UP000652761">
    <property type="component" value="Unassembled WGS sequence"/>
</dbReference>
<accession>A0A843TQX6</accession>
<dbReference type="PANTHER" id="PTHR48000:SF67">
    <property type="entry name" value="MYB-LIKE DNA-BINDING DOMAIN CONTAINING PROTEIN, EXPRESSED"/>
    <property type="match status" value="1"/>
</dbReference>
<proteinExistence type="predicted"/>
<gene>
    <name evidence="8" type="ORF">Taro_004697</name>
</gene>
<feature type="domain" description="Myb-like" evidence="6">
    <location>
        <begin position="131"/>
        <end position="182"/>
    </location>
</feature>
<evidence type="ECO:0000259" key="7">
    <source>
        <dbReference type="PROSITE" id="PS51294"/>
    </source>
</evidence>
<feature type="domain" description="HTH myb-type" evidence="7">
    <location>
        <begin position="158"/>
        <end position="186"/>
    </location>
</feature>
<evidence type="ECO:0000313" key="8">
    <source>
        <dbReference type="EMBL" id="MQL72387.1"/>
    </source>
</evidence>
<feature type="non-terminal residue" evidence="8">
    <location>
        <position position="306"/>
    </location>
</feature>
<dbReference type="AlphaFoldDB" id="A0A843TQX6"/>
<dbReference type="InterPro" id="IPR001005">
    <property type="entry name" value="SANT/Myb"/>
</dbReference>
<dbReference type="CDD" id="cd00167">
    <property type="entry name" value="SANT"/>
    <property type="match status" value="1"/>
</dbReference>
<evidence type="ECO:0000259" key="6">
    <source>
        <dbReference type="PROSITE" id="PS50090"/>
    </source>
</evidence>
<keyword evidence="3" id="KW-0238">DNA-binding</keyword>
<evidence type="ECO:0000313" key="9">
    <source>
        <dbReference type="Proteomes" id="UP000652761"/>
    </source>
</evidence>
<dbReference type="InterPro" id="IPR017930">
    <property type="entry name" value="Myb_dom"/>
</dbReference>
<evidence type="ECO:0000256" key="4">
    <source>
        <dbReference type="ARBA" id="ARBA00023163"/>
    </source>
</evidence>
<dbReference type="GO" id="GO:0003677">
    <property type="term" value="F:DNA binding"/>
    <property type="evidence" value="ECO:0007669"/>
    <property type="project" value="UniProtKB-KW"/>
</dbReference>
<dbReference type="Pfam" id="PF00249">
    <property type="entry name" value="Myb_DNA-binding"/>
    <property type="match status" value="1"/>
</dbReference>
<keyword evidence="9" id="KW-1185">Reference proteome</keyword>
<dbReference type="PANTHER" id="PTHR48000">
    <property type="entry name" value="OS09G0431300 PROTEIN"/>
    <property type="match status" value="1"/>
</dbReference>
<feature type="domain" description="HTH myb-type" evidence="7">
    <location>
        <begin position="115"/>
        <end position="134"/>
    </location>
</feature>
<evidence type="ECO:0000256" key="3">
    <source>
        <dbReference type="ARBA" id="ARBA00023125"/>
    </source>
</evidence>
<dbReference type="OrthoDB" id="2143914at2759"/>
<keyword evidence="4" id="KW-0804">Transcription</keyword>
<organism evidence="8 9">
    <name type="scientific">Colocasia esculenta</name>
    <name type="common">Wild taro</name>
    <name type="synonym">Arum esculentum</name>
    <dbReference type="NCBI Taxonomy" id="4460"/>
    <lineage>
        <taxon>Eukaryota</taxon>
        <taxon>Viridiplantae</taxon>
        <taxon>Streptophyta</taxon>
        <taxon>Embryophyta</taxon>
        <taxon>Tracheophyta</taxon>
        <taxon>Spermatophyta</taxon>
        <taxon>Magnoliopsida</taxon>
        <taxon>Liliopsida</taxon>
        <taxon>Araceae</taxon>
        <taxon>Aroideae</taxon>
        <taxon>Colocasieae</taxon>
        <taxon>Colocasia</taxon>
    </lineage>
</organism>
<feature type="compositionally biased region" description="Low complexity" evidence="5">
    <location>
        <begin position="226"/>
        <end position="240"/>
    </location>
</feature>
<feature type="region of interest" description="Disordered" evidence="5">
    <location>
        <begin position="193"/>
        <end position="256"/>
    </location>
</feature>
<dbReference type="EMBL" id="NMUH01000128">
    <property type="protein sequence ID" value="MQL72387.1"/>
    <property type="molecule type" value="Genomic_DNA"/>
</dbReference>
<name>A0A843TQX6_COLES</name>
<evidence type="ECO:0000256" key="5">
    <source>
        <dbReference type="SAM" id="MobiDB-lite"/>
    </source>
</evidence>